<accession>A0A9W4U1Y0</accession>
<evidence type="ECO:0000313" key="1">
    <source>
        <dbReference type="EMBL" id="CAI6249784.1"/>
    </source>
</evidence>
<reference evidence="1" key="1">
    <citation type="submission" date="2023-01" db="EMBL/GenBank/DDBJ databases">
        <authorList>
            <person name="Van Ghelder C."/>
            <person name="Rancurel C."/>
        </authorList>
    </citation>
    <scope>NUCLEOTIDE SEQUENCE</scope>
    <source>
        <strain evidence="1">CNCM I-4278</strain>
    </source>
</reference>
<comment type="caution">
    <text evidence="1">The sequence shown here is derived from an EMBL/GenBank/DDBJ whole genome shotgun (WGS) entry which is preliminary data.</text>
</comment>
<dbReference type="Proteomes" id="UP001152607">
    <property type="component" value="Unassembled WGS sequence"/>
</dbReference>
<gene>
    <name evidence="1" type="ORF">PDIGIT_LOCUS924</name>
</gene>
<proteinExistence type="predicted"/>
<sequence>MQKPTLLNSESLCAGFNRIPVRFVSTGLQCSSFSRHVLQKIIIQRARSLFLDWIVVALRGGTFMPPIARGCR</sequence>
<name>A0A9W4U1Y0_9PLEO</name>
<keyword evidence="2" id="KW-1185">Reference proteome</keyword>
<protein>
    <submittedName>
        <fullName evidence="1">Uncharacterized protein</fullName>
    </submittedName>
</protein>
<dbReference type="EMBL" id="CAOQHR010000001">
    <property type="protein sequence ID" value="CAI6249784.1"/>
    <property type="molecule type" value="Genomic_DNA"/>
</dbReference>
<evidence type="ECO:0000313" key="2">
    <source>
        <dbReference type="Proteomes" id="UP001152607"/>
    </source>
</evidence>
<dbReference type="AlphaFoldDB" id="A0A9W4U1Y0"/>
<organism evidence="1 2">
    <name type="scientific">Periconia digitata</name>
    <dbReference type="NCBI Taxonomy" id="1303443"/>
    <lineage>
        <taxon>Eukaryota</taxon>
        <taxon>Fungi</taxon>
        <taxon>Dikarya</taxon>
        <taxon>Ascomycota</taxon>
        <taxon>Pezizomycotina</taxon>
        <taxon>Dothideomycetes</taxon>
        <taxon>Pleosporomycetidae</taxon>
        <taxon>Pleosporales</taxon>
        <taxon>Massarineae</taxon>
        <taxon>Periconiaceae</taxon>
        <taxon>Periconia</taxon>
    </lineage>
</organism>